<accession>A0A8S5NPB8</accession>
<dbReference type="Pfam" id="PF04471">
    <property type="entry name" value="Mrr_cat"/>
    <property type="match status" value="1"/>
</dbReference>
<name>A0A8S5NPB8_9CAUD</name>
<proteinExistence type="predicted"/>
<keyword evidence="3" id="KW-0255">Endonuclease</keyword>
<dbReference type="GO" id="GO:0004519">
    <property type="term" value="F:endonuclease activity"/>
    <property type="evidence" value="ECO:0007669"/>
    <property type="project" value="UniProtKB-KW"/>
</dbReference>
<evidence type="ECO:0000256" key="1">
    <source>
        <dbReference type="SAM" id="Phobius"/>
    </source>
</evidence>
<feature type="domain" description="Restriction endonuclease type IV Mrr" evidence="2">
    <location>
        <begin position="200"/>
        <end position="298"/>
    </location>
</feature>
<dbReference type="GO" id="GO:0009307">
    <property type="term" value="P:DNA restriction-modification system"/>
    <property type="evidence" value="ECO:0007669"/>
    <property type="project" value="InterPro"/>
</dbReference>
<feature type="transmembrane region" description="Helical" evidence="1">
    <location>
        <begin position="9"/>
        <end position="26"/>
    </location>
</feature>
<keyword evidence="3" id="KW-0378">Hydrolase</keyword>
<evidence type="ECO:0000259" key="2">
    <source>
        <dbReference type="Pfam" id="PF04471"/>
    </source>
</evidence>
<organism evidence="3">
    <name type="scientific">Siphoviridae sp. ctGMq5</name>
    <dbReference type="NCBI Taxonomy" id="2826220"/>
    <lineage>
        <taxon>Viruses</taxon>
        <taxon>Duplodnaviria</taxon>
        <taxon>Heunggongvirae</taxon>
        <taxon>Uroviricota</taxon>
        <taxon>Caudoviricetes</taxon>
    </lineage>
</organism>
<keyword evidence="1" id="KW-0472">Membrane</keyword>
<dbReference type="InterPro" id="IPR007560">
    <property type="entry name" value="Restrct_endonuc_IV_Mrr"/>
</dbReference>
<reference evidence="3" key="1">
    <citation type="journal article" date="2021" name="Proc. Natl. Acad. Sci. U.S.A.">
        <title>A Catalog of Tens of Thousands of Viruses from Human Metagenomes Reveals Hidden Associations with Chronic Diseases.</title>
        <authorList>
            <person name="Tisza M.J."/>
            <person name="Buck C.B."/>
        </authorList>
    </citation>
    <scope>NUCLEOTIDE SEQUENCE</scope>
    <source>
        <strain evidence="3">CtGMq5</strain>
    </source>
</reference>
<evidence type="ECO:0000313" key="3">
    <source>
        <dbReference type="EMBL" id="DAD95891.1"/>
    </source>
</evidence>
<feature type="transmembrane region" description="Helical" evidence="1">
    <location>
        <begin position="32"/>
        <end position="55"/>
    </location>
</feature>
<protein>
    <submittedName>
        <fullName evidence="3">Restriction endonuclease</fullName>
    </submittedName>
</protein>
<keyword evidence="3" id="KW-0540">Nuclease</keyword>
<keyword evidence="1" id="KW-0812">Transmembrane</keyword>
<dbReference type="GO" id="GO:0003677">
    <property type="term" value="F:DNA binding"/>
    <property type="evidence" value="ECO:0007669"/>
    <property type="project" value="InterPro"/>
</dbReference>
<sequence length="301" mass="33477">MQKGSIRKTICIVGILIVFLTCSVIFGSDTGAIAFLILLLISVSWLVTQLIMRLIKWCIRVLEIKEPETTNNSLQTMREAVKNLVSEIKSKTETIEQPTVQESVKVEKTLDQTPQSQRTCAVKESVNLESVEPKPQMSDEQMHTFAVACSAYTAKRDLAEIREELSRSRMEGEGPKPEAKKDYRPAPKNIEEILLNSVKAVPKETFEQYCVICLRGSAFKSVIRTTKAGAKYANIIAYKDSLKYAIVCAQNIDNEAQIIKNAAEGKKEYSADKAVVLSQEYFSGSAKKIASEANVNLWGQG</sequence>
<dbReference type="EMBL" id="BK015206">
    <property type="protein sequence ID" value="DAD95891.1"/>
    <property type="molecule type" value="Genomic_DNA"/>
</dbReference>
<keyword evidence="1" id="KW-1133">Transmembrane helix</keyword>